<evidence type="ECO:0000256" key="2">
    <source>
        <dbReference type="ARBA" id="ARBA00010499"/>
    </source>
</evidence>
<dbReference type="InterPro" id="IPR006269">
    <property type="entry name" value="KDO8P_synthase"/>
</dbReference>
<dbReference type="InterPro" id="IPR013785">
    <property type="entry name" value="Aldolase_TIM"/>
</dbReference>
<keyword evidence="5" id="KW-0808">Transferase</keyword>
<dbReference type="PANTHER" id="PTHR21057">
    <property type="entry name" value="PHOSPHO-2-DEHYDRO-3-DEOXYHEPTONATE ALDOLASE"/>
    <property type="match status" value="1"/>
</dbReference>
<evidence type="ECO:0000256" key="5">
    <source>
        <dbReference type="ARBA" id="ARBA00022679"/>
    </source>
</evidence>
<evidence type="ECO:0000256" key="6">
    <source>
        <dbReference type="ARBA" id="ARBA00049112"/>
    </source>
</evidence>
<name>X0VX22_9ZZZZ</name>
<comment type="subcellular location">
    <subcellularLocation>
        <location evidence="1">Cytoplasm</location>
    </subcellularLocation>
</comment>
<feature type="non-terminal residue" evidence="8">
    <location>
        <position position="110"/>
    </location>
</feature>
<dbReference type="InterPro" id="IPR006218">
    <property type="entry name" value="DAHP1/KDSA"/>
</dbReference>
<reference evidence="8" key="1">
    <citation type="journal article" date="2014" name="Front. Microbiol.">
        <title>High frequency of phylogenetically diverse reductive dehalogenase-homologous genes in deep subseafloor sedimentary metagenomes.</title>
        <authorList>
            <person name="Kawai M."/>
            <person name="Futagami T."/>
            <person name="Toyoda A."/>
            <person name="Takaki Y."/>
            <person name="Nishi S."/>
            <person name="Hori S."/>
            <person name="Arai W."/>
            <person name="Tsubouchi T."/>
            <person name="Morono Y."/>
            <person name="Uchiyama I."/>
            <person name="Ito T."/>
            <person name="Fujiyama A."/>
            <person name="Inagaki F."/>
            <person name="Takami H."/>
        </authorList>
    </citation>
    <scope>NUCLEOTIDE SEQUENCE</scope>
    <source>
        <strain evidence="8">Expedition CK06-06</strain>
    </source>
</reference>
<sequence length="110" mass="12026">MPIAAKEILINSKVKIGGTNPFFLIGGPCVIESQDHALFIAQETKKICEDLQISYIFKASYDKANRSSISSYRGPGLESGLETLCSIKNELNVPVLSDVHETNQIEKAAQ</sequence>
<feature type="domain" description="DAHP synthetase I/KDSA" evidence="7">
    <location>
        <begin position="11"/>
        <end position="109"/>
    </location>
</feature>
<dbReference type="GO" id="GO:0008676">
    <property type="term" value="F:3-deoxy-8-phosphooctulonate synthase activity"/>
    <property type="evidence" value="ECO:0007669"/>
    <property type="project" value="UniProtKB-EC"/>
</dbReference>
<dbReference type="Gene3D" id="3.20.20.70">
    <property type="entry name" value="Aldolase class I"/>
    <property type="match status" value="1"/>
</dbReference>
<protein>
    <recommendedName>
        <fullName evidence="3">3-deoxy-8-phosphooctulonate synthase</fullName>
        <ecNumber evidence="3">2.5.1.55</ecNumber>
    </recommendedName>
</protein>
<comment type="caution">
    <text evidence="8">The sequence shown here is derived from an EMBL/GenBank/DDBJ whole genome shotgun (WGS) entry which is preliminary data.</text>
</comment>
<dbReference type="EC" id="2.5.1.55" evidence="3"/>
<dbReference type="GO" id="GO:0005737">
    <property type="term" value="C:cytoplasm"/>
    <property type="evidence" value="ECO:0007669"/>
    <property type="project" value="UniProtKB-SubCell"/>
</dbReference>
<organism evidence="8">
    <name type="scientific">marine sediment metagenome</name>
    <dbReference type="NCBI Taxonomy" id="412755"/>
    <lineage>
        <taxon>unclassified sequences</taxon>
        <taxon>metagenomes</taxon>
        <taxon>ecological metagenomes</taxon>
    </lineage>
</organism>
<evidence type="ECO:0000259" key="7">
    <source>
        <dbReference type="Pfam" id="PF00793"/>
    </source>
</evidence>
<proteinExistence type="inferred from homology"/>
<dbReference type="Pfam" id="PF00793">
    <property type="entry name" value="DAHP_synth_1"/>
    <property type="match status" value="1"/>
</dbReference>
<dbReference type="SUPFAM" id="SSF51569">
    <property type="entry name" value="Aldolase"/>
    <property type="match status" value="1"/>
</dbReference>
<evidence type="ECO:0000256" key="4">
    <source>
        <dbReference type="ARBA" id="ARBA00022490"/>
    </source>
</evidence>
<keyword evidence="4" id="KW-0963">Cytoplasm</keyword>
<evidence type="ECO:0000313" key="8">
    <source>
        <dbReference type="EMBL" id="GAG22974.1"/>
    </source>
</evidence>
<gene>
    <name evidence="8" type="ORF">S01H1_58864</name>
</gene>
<dbReference type="EMBL" id="BARS01038470">
    <property type="protein sequence ID" value="GAG22974.1"/>
    <property type="molecule type" value="Genomic_DNA"/>
</dbReference>
<accession>X0VX22</accession>
<evidence type="ECO:0000256" key="1">
    <source>
        <dbReference type="ARBA" id="ARBA00004496"/>
    </source>
</evidence>
<comment type="catalytic activity">
    <reaction evidence="6">
        <text>D-arabinose 5-phosphate + phosphoenolpyruvate + H2O = 3-deoxy-alpha-D-manno-2-octulosonate-8-phosphate + phosphate</text>
        <dbReference type="Rhea" id="RHEA:14053"/>
        <dbReference type="ChEBI" id="CHEBI:15377"/>
        <dbReference type="ChEBI" id="CHEBI:43474"/>
        <dbReference type="ChEBI" id="CHEBI:57693"/>
        <dbReference type="ChEBI" id="CHEBI:58702"/>
        <dbReference type="ChEBI" id="CHEBI:85985"/>
        <dbReference type="EC" id="2.5.1.55"/>
    </reaction>
</comment>
<comment type="similarity">
    <text evidence="2">Belongs to the KdsA family.</text>
</comment>
<evidence type="ECO:0000256" key="3">
    <source>
        <dbReference type="ARBA" id="ARBA00012693"/>
    </source>
</evidence>
<dbReference type="AlphaFoldDB" id="X0VX22"/>